<name>A2F518_TRIV3</name>
<dbReference type="GO" id="GO:0003677">
    <property type="term" value="F:DNA binding"/>
    <property type="evidence" value="ECO:0007669"/>
    <property type="project" value="InterPro"/>
</dbReference>
<dbReference type="PANTHER" id="PTHR10416:SF0">
    <property type="entry name" value="DNA POLYMERASE DELTA SUBUNIT 2"/>
    <property type="match status" value="1"/>
</dbReference>
<dbReference type="VEuPathDB" id="TrichDB:TVAGG3_0594750"/>
<sequence>MSYQNYYVFYQKKLDYARSKLMNQLELPFLFSLQDAPKNTRFSIVGFIHIDGNDKYPEINFKNDQSRNGRQIYLEDSSGRVRLIGDFPFPIASNICVGTTGVLTLEGNLLFDKIMLMPKLLISNSIVHPQVKIALVSNLCLGSKNFDLNSGNKLIEFLKSCDLCIIIGSIMDSNDFPEFANAENDWKEWVELIDPSLIENFHSFFGEIDTRCILIPGFGDPTESVIPIQPFNPAFISPLNMECTTNPGLINIDGMKLLGMTGNIIDKIDCDQLSFHERQKMILSWRYIAPSSPTRIPCEVCEKDILSLDFMPQVFVAGGSQNLEYSMADDTLVISIPDYITSHSAALLNAEYNEVSIINLMD</sequence>
<comment type="similarity">
    <text evidence="1">Belongs to the DNA polymerase delta/II small subunit family.</text>
</comment>
<dbReference type="AlphaFoldDB" id="A2F518"/>
<protein>
    <recommendedName>
        <fullName evidence="3">DNA polymerase alpha/delta/epsilon subunit B domain-containing protein</fullName>
    </recommendedName>
</protein>
<reference evidence="4" key="2">
    <citation type="journal article" date="2007" name="Science">
        <title>Draft genome sequence of the sexually transmitted pathogen Trichomonas vaginalis.</title>
        <authorList>
            <person name="Carlton J.M."/>
            <person name="Hirt R.P."/>
            <person name="Silva J.C."/>
            <person name="Delcher A.L."/>
            <person name="Schatz M."/>
            <person name="Zhao Q."/>
            <person name="Wortman J.R."/>
            <person name="Bidwell S.L."/>
            <person name="Alsmark U.C.M."/>
            <person name="Besteiro S."/>
            <person name="Sicheritz-Ponten T."/>
            <person name="Noel C.J."/>
            <person name="Dacks J.B."/>
            <person name="Foster P.G."/>
            <person name="Simillion C."/>
            <person name="Van de Peer Y."/>
            <person name="Miranda-Saavedra D."/>
            <person name="Barton G.J."/>
            <person name="Westrop G.D."/>
            <person name="Mueller S."/>
            <person name="Dessi D."/>
            <person name="Fiori P.L."/>
            <person name="Ren Q."/>
            <person name="Paulsen I."/>
            <person name="Zhang H."/>
            <person name="Bastida-Corcuera F.D."/>
            <person name="Simoes-Barbosa A."/>
            <person name="Brown M.T."/>
            <person name="Hayes R.D."/>
            <person name="Mukherjee M."/>
            <person name="Okumura C.Y."/>
            <person name="Schneider R."/>
            <person name="Smith A.J."/>
            <person name="Vanacova S."/>
            <person name="Villalvazo M."/>
            <person name="Haas B.J."/>
            <person name="Pertea M."/>
            <person name="Feldblyum T.V."/>
            <person name="Utterback T.R."/>
            <person name="Shu C.L."/>
            <person name="Osoegawa K."/>
            <person name="de Jong P.J."/>
            <person name="Hrdy I."/>
            <person name="Horvathova L."/>
            <person name="Zubacova Z."/>
            <person name="Dolezal P."/>
            <person name="Malik S.B."/>
            <person name="Logsdon J.M. Jr."/>
            <person name="Henze K."/>
            <person name="Gupta A."/>
            <person name="Wang C.C."/>
            <person name="Dunne R.L."/>
            <person name="Upcroft J.A."/>
            <person name="Upcroft P."/>
            <person name="White O."/>
            <person name="Salzberg S.L."/>
            <person name="Tang P."/>
            <person name="Chiu C.-H."/>
            <person name="Lee Y.-S."/>
            <person name="Embley T.M."/>
            <person name="Coombs G.H."/>
            <person name="Mottram J.C."/>
            <person name="Tachezy J."/>
            <person name="Fraser-Liggett C.M."/>
            <person name="Johnson P.J."/>
        </authorList>
    </citation>
    <scope>NUCLEOTIDE SEQUENCE [LARGE SCALE GENOMIC DNA]</scope>
    <source>
        <strain evidence="4">G3</strain>
    </source>
</reference>
<proteinExistence type="inferred from homology"/>
<reference evidence="4" key="1">
    <citation type="submission" date="2006-10" db="EMBL/GenBank/DDBJ databases">
        <authorList>
            <person name="Amadeo P."/>
            <person name="Zhao Q."/>
            <person name="Wortman J."/>
            <person name="Fraser-Liggett C."/>
            <person name="Carlton J."/>
        </authorList>
    </citation>
    <scope>NUCLEOTIDE SEQUENCE</scope>
    <source>
        <strain evidence="4">G3</strain>
    </source>
</reference>
<dbReference type="PANTHER" id="PTHR10416">
    <property type="entry name" value="DNA POLYMERASE DELTA SUBUNIT 2"/>
    <property type="match status" value="1"/>
</dbReference>
<evidence type="ECO:0000313" key="5">
    <source>
        <dbReference type="Proteomes" id="UP000001542"/>
    </source>
</evidence>
<dbReference type="InParanoid" id="A2F518"/>
<dbReference type="KEGG" id="tva:4757841"/>
<dbReference type="GO" id="GO:0043625">
    <property type="term" value="C:delta DNA polymerase complex"/>
    <property type="evidence" value="ECO:0000318"/>
    <property type="project" value="GO_Central"/>
</dbReference>
<organism evidence="4 5">
    <name type="scientific">Trichomonas vaginalis (strain ATCC PRA-98 / G3)</name>
    <dbReference type="NCBI Taxonomy" id="412133"/>
    <lineage>
        <taxon>Eukaryota</taxon>
        <taxon>Metamonada</taxon>
        <taxon>Parabasalia</taxon>
        <taxon>Trichomonadida</taxon>
        <taxon>Trichomonadidae</taxon>
        <taxon>Trichomonas</taxon>
    </lineage>
</organism>
<dbReference type="RefSeq" id="XP_001312951.1">
    <property type="nucleotide sequence ID" value="XM_001312950.1"/>
</dbReference>
<evidence type="ECO:0000259" key="3">
    <source>
        <dbReference type="Pfam" id="PF04042"/>
    </source>
</evidence>
<evidence type="ECO:0000256" key="2">
    <source>
        <dbReference type="ARBA" id="ARBA00022705"/>
    </source>
</evidence>
<dbReference type="SMR" id="A2F518"/>
<dbReference type="VEuPathDB" id="TrichDB:TVAG_029260"/>
<dbReference type="InterPro" id="IPR024826">
    <property type="entry name" value="DNA_pol_delta/II_ssu"/>
</dbReference>
<dbReference type="eggNOG" id="KOG2732">
    <property type="taxonomic scope" value="Eukaryota"/>
</dbReference>
<dbReference type="GO" id="GO:0006271">
    <property type="term" value="P:DNA strand elongation involved in DNA replication"/>
    <property type="evidence" value="ECO:0000318"/>
    <property type="project" value="GO_Central"/>
</dbReference>
<feature type="domain" description="DNA polymerase alpha/delta/epsilon subunit B" evidence="3">
    <location>
        <begin position="133"/>
        <end position="319"/>
    </location>
</feature>
<dbReference type="Pfam" id="PF04042">
    <property type="entry name" value="DNA_pol_E_B"/>
    <property type="match status" value="1"/>
</dbReference>
<dbReference type="EMBL" id="DS113617">
    <property type="protein sequence ID" value="EAY00022.1"/>
    <property type="molecule type" value="Genomic_DNA"/>
</dbReference>
<evidence type="ECO:0000256" key="1">
    <source>
        <dbReference type="ARBA" id="ARBA00006035"/>
    </source>
</evidence>
<dbReference type="Gene3D" id="3.60.21.50">
    <property type="match status" value="1"/>
</dbReference>
<accession>A2F518</accession>
<dbReference type="STRING" id="5722.A2F518"/>
<gene>
    <name evidence="4" type="ORF">TVAG_029260</name>
</gene>
<keyword evidence="2" id="KW-0235">DNA replication</keyword>
<dbReference type="InterPro" id="IPR007185">
    <property type="entry name" value="DNA_pol_a/d/e_bsu"/>
</dbReference>
<keyword evidence="5" id="KW-1185">Reference proteome</keyword>
<dbReference type="OrthoDB" id="3763at2759"/>
<evidence type="ECO:0000313" key="4">
    <source>
        <dbReference type="EMBL" id="EAY00022.1"/>
    </source>
</evidence>
<dbReference type="Proteomes" id="UP000001542">
    <property type="component" value="Unassembled WGS sequence"/>
</dbReference>